<accession>A0ABY1CIW1</accession>
<evidence type="ECO:0000256" key="1">
    <source>
        <dbReference type="ARBA" id="ARBA00010928"/>
    </source>
</evidence>
<gene>
    <name evidence="5" type="ORF">SAMN02745906_4510</name>
</gene>
<dbReference type="InterPro" id="IPR055170">
    <property type="entry name" value="GFO_IDH_MocA-like_dom"/>
</dbReference>
<proteinExistence type="inferred from homology"/>
<dbReference type="SUPFAM" id="SSF51735">
    <property type="entry name" value="NAD(P)-binding Rossmann-fold domains"/>
    <property type="match status" value="1"/>
</dbReference>
<keyword evidence="6" id="KW-1185">Reference proteome</keyword>
<dbReference type="Pfam" id="PF01408">
    <property type="entry name" value="GFO_IDH_MocA"/>
    <property type="match status" value="1"/>
</dbReference>
<dbReference type="PANTHER" id="PTHR22604:SF105">
    <property type="entry name" value="TRANS-1,2-DIHYDROBENZENE-1,2-DIOL DEHYDROGENASE"/>
    <property type="match status" value="1"/>
</dbReference>
<evidence type="ECO:0000256" key="2">
    <source>
        <dbReference type="ARBA" id="ARBA00023002"/>
    </source>
</evidence>
<evidence type="ECO:0000313" key="5">
    <source>
        <dbReference type="EMBL" id="SEU06057.1"/>
    </source>
</evidence>
<dbReference type="Pfam" id="PF22725">
    <property type="entry name" value="GFO_IDH_MocA_C3"/>
    <property type="match status" value="1"/>
</dbReference>
<dbReference type="Proteomes" id="UP000198970">
    <property type="component" value="Chromosome I"/>
</dbReference>
<dbReference type="RefSeq" id="WP_054790804.1">
    <property type="nucleotide sequence ID" value="NZ_LT630003.1"/>
</dbReference>
<dbReference type="InterPro" id="IPR000683">
    <property type="entry name" value="Gfo/Idh/MocA-like_OxRdtase_N"/>
</dbReference>
<protein>
    <submittedName>
        <fullName evidence="5">Predicted dehydrogenase</fullName>
    </submittedName>
</protein>
<name>A0ABY1CIW1_9FIRM</name>
<reference evidence="5 6" key="1">
    <citation type="submission" date="2016-10" db="EMBL/GenBank/DDBJ databases">
        <authorList>
            <person name="Varghese N."/>
            <person name="Submissions S."/>
        </authorList>
    </citation>
    <scope>NUCLEOTIDE SEQUENCE [LARGE SCALE GENOMIC DNA]</scope>
    <source>
        <strain evidence="5 6">ATCC 19403</strain>
    </source>
</reference>
<dbReference type="InterPro" id="IPR036291">
    <property type="entry name" value="NAD(P)-bd_dom_sf"/>
</dbReference>
<dbReference type="Gene3D" id="3.40.50.720">
    <property type="entry name" value="NAD(P)-binding Rossmann-like Domain"/>
    <property type="match status" value="1"/>
</dbReference>
<feature type="domain" description="Gfo/Idh/MocA-like oxidoreductase N-terminal" evidence="3">
    <location>
        <begin position="4"/>
        <end position="120"/>
    </location>
</feature>
<dbReference type="InterPro" id="IPR050984">
    <property type="entry name" value="Gfo/Idh/MocA_domain"/>
</dbReference>
<dbReference type="Gene3D" id="3.30.360.10">
    <property type="entry name" value="Dihydrodipicolinate Reductase, domain 2"/>
    <property type="match status" value="1"/>
</dbReference>
<dbReference type="SUPFAM" id="SSF55347">
    <property type="entry name" value="Glyceraldehyde-3-phosphate dehydrogenase-like, C-terminal domain"/>
    <property type="match status" value="1"/>
</dbReference>
<evidence type="ECO:0000313" key="6">
    <source>
        <dbReference type="Proteomes" id="UP000198970"/>
    </source>
</evidence>
<keyword evidence="2" id="KW-0560">Oxidoreductase</keyword>
<feature type="domain" description="GFO/IDH/MocA-like oxidoreductase" evidence="4">
    <location>
        <begin position="132"/>
        <end position="245"/>
    </location>
</feature>
<dbReference type="EMBL" id="LT630003">
    <property type="protein sequence ID" value="SEU06057.1"/>
    <property type="molecule type" value="Genomic_DNA"/>
</dbReference>
<organism evidence="5 6">
    <name type="scientific">Lacrimispora sphenoides JCM 1415</name>
    <dbReference type="NCBI Taxonomy" id="1297793"/>
    <lineage>
        <taxon>Bacteria</taxon>
        <taxon>Bacillati</taxon>
        <taxon>Bacillota</taxon>
        <taxon>Clostridia</taxon>
        <taxon>Lachnospirales</taxon>
        <taxon>Lachnospiraceae</taxon>
        <taxon>Lacrimispora</taxon>
    </lineage>
</organism>
<comment type="similarity">
    <text evidence="1">Belongs to the Gfo/Idh/MocA family.</text>
</comment>
<evidence type="ECO:0000259" key="4">
    <source>
        <dbReference type="Pfam" id="PF22725"/>
    </source>
</evidence>
<sequence length="326" mass="36266">MEALKIGIMGTGRIASVLANTMLQMPQVVLLGAASRSLEKAEEFTARFSIERAYGSYEELVKDPDIQLIYIATPHSEHCSNAKLCLENGKHVLCEKAFAANYAQAKEMTDLAEEKNLMITEAMWVRYMPMAKTLKEVLNSGVIGEPMTLTANLCYLVSDKPRLIKPELAGGALLDVGVYTLNFASIVFGDEITDIKSSVIKTDSGVDAQNSITLCYPGGKMAILNSSLRVLSDRMGVIYGTKGYLVVENVNNFETIRVYNASRELVETHIRPEQISGYEYQIEASGEAIRNGWTECPQMPHKATLDVMRVMDELRRQWGIRYPFEA</sequence>
<evidence type="ECO:0000259" key="3">
    <source>
        <dbReference type="Pfam" id="PF01408"/>
    </source>
</evidence>
<dbReference type="PANTHER" id="PTHR22604">
    <property type="entry name" value="OXIDOREDUCTASES"/>
    <property type="match status" value="1"/>
</dbReference>